<keyword evidence="5" id="KW-1185">Reference proteome</keyword>
<dbReference type="PANTHER" id="PTHR23176:SF129">
    <property type="entry name" value="RHO GTPASE ACTIVATING PROTEIN AT 16F, ISOFORM E-RELATED"/>
    <property type="match status" value="1"/>
</dbReference>
<feature type="compositionally biased region" description="Pro residues" evidence="2">
    <location>
        <begin position="169"/>
        <end position="179"/>
    </location>
</feature>
<feature type="region of interest" description="Disordered" evidence="2">
    <location>
        <begin position="790"/>
        <end position="843"/>
    </location>
</feature>
<feature type="region of interest" description="Disordered" evidence="2">
    <location>
        <begin position="1"/>
        <end position="476"/>
    </location>
</feature>
<feature type="compositionally biased region" description="Low complexity" evidence="2">
    <location>
        <begin position="299"/>
        <end position="337"/>
    </location>
</feature>
<dbReference type="GO" id="GO:0005085">
    <property type="term" value="F:guanyl-nucleotide exchange factor activity"/>
    <property type="evidence" value="ECO:0007669"/>
    <property type="project" value="InterPro"/>
</dbReference>
<dbReference type="EMBL" id="NHTK01005908">
    <property type="protein sequence ID" value="PPQ71599.1"/>
    <property type="molecule type" value="Genomic_DNA"/>
</dbReference>
<feature type="compositionally biased region" description="Low complexity" evidence="2">
    <location>
        <begin position="365"/>
        <end position="398"/>
    </location>
</feature>
<feature type="compositionally biased region" description="Acidic residues" evidence="2">
    <location>
        <begin position="2433"/>
        <end position="2449"/>
    </location>
</feature>
<feature type="compositionally biased region" description="Low complexity" evidence="2">
    <location>
        <begin position="271"/>
        <end position="280"/>
    </location>
</feature>
<feature type="compositionally biased region" description="Polar residues" evidence="2">
    <location>
        <begin position="42"/>
        <end position="91"/>
    </location>
</feature>
<comment type="caution">
    <text evidence="4">The sequence shown here is derived from an EMBL/GenBank/DDBJ whole genome shotgun (WGS) entry which is preliminary data.</text>
</comment>
<feature type="compositionally biased region" description="Basic and acidic residues" evidence="2">
    <location>
        <begin position="1151"/>
        <end position="1173"/>
    </location>
</feature>
<name>A0A409VZC0_9AGAR</name>
<dbReference type="SUPFAM" id="SSF48350">
    <property type="entry name" value="GTPase activation domain, GAP"/>
    <property type="match status" value="1"/>
</dbReference>
<keyword evidence="1" id="KW-0343">GTPase activation</keyword>
<dbReference type="OrthoDB" id="79452at2759"/>
<dbReference type="InterPro" id="IPR001895">
    <property type="entry name" value="RASGEF_cat_dom"/>
</dbReference>
<accession>A0A409VZC0</accession>
<dbReference type="PROSITE" id="PS50238">
    <property type="entry name" value="RHOGAP"/>
    <property type="match status" value="1"/>
</dbReference>
<dbReference type="Pfam" id="PF00617">
    <property type="entry name" value="RasGEF"/>
    <property type="match status" value="1"/>
</dbReference>
<feature type="region of interest" description="Disordered" evidence="2">
    <location>
        <begin position="1147"/>
        <end position="1188"/>
    </location>
</feature>
<feature type="compositionally biased region" description="Basic and acidic residues" evidence="2">
    <location>
        <begin position="2451"/>
        <end position="2464"/>
    </location>
</feature>
<dbReference type="GO" id="GO:0007264">
    <property type="term" value="P:small GTPase-mediated signal transduction"/>
    <property type="evidence" value="ECO:0007669"/>
    <property type="project" value="InterPro"/>
</dbReference>
<dbReference type="InterPro" id="IPR036964">
    <property type="entry name" value="RASGEF_cat_dom_sf"/>
</dbReference>
<protein>
    <recommendedName>
        <fullName evidence="3">Rho-GAP domain-containing protein</fullName>
    </recommendedName>
</protein>
<evidence type="ECO:0000259" key="3">
    <source>
        <dbReference type="PROSITE" id="PS50238"/>
    </source>
</evidence>
<dbReference type="STRING" id="181874.A0A409VZC0"/>
<feature type="compositionally biased region" description="Polar residues" evidence="2">
    <location>
        <begin position="1466"/>
        <end position="1480"/>
    </location>
</feature>
<dbReference type="InterPro" id="IPR050729">
    <property type="entry name" value="Rho-GAP"/>
</dbReference>
<feature type="compositionally biased region" description="Low complexity" evidence="2">
    <location>
        <begin position="155"/>
        <end position="168"/>
    </location>
</feature>
<feature type="compositionally biased region" description="Low complexity" evidence="2">
    <location>
        <begin position="207"/>
        <end position="216"/>
    </location>
</feature>
<dbReference type="InParanoid" id="A0A409VZC0"/>
<feature type="compositionally biased region" description="Low complexity" evidence="2">
    <location>
        <begin position="1"/>
        <end position="18"/>
    </location>
</feature>
<dbReference type="SUPFAM" id="SSF50729">
    <property type="entry name" value="PH domain-like"/>
    <property type="match status" value="1"/>
</dbReference>
<feature type="region of interest" description="Disordered" evidence="2">
    <location>
        <begin position="2424"/>
        <end position="2477"/>
    </location>
</feature>
<feature type="compositionally biased region" description="Polar residues" evidence="2">
    <location>
        <begin position="338"/>
        <end position="352"/>
    </location>
</feature>
<proteinExistence type="predicted"/>
<dbReference type="InterPro" id="IPR000198">
    <property type="entry name" value="RhoGAP_dom"/>
</dbReference>
<evidence type="ECO:0000256" key="1">
    <source>
        <dbReference type="ARBA" id="ARBA00022468"/>
    </source>
</evidence>
<feature type="compositionally biased region" description="Polar residues" evidence="2">
    <location>
        <begin position="137"/>
        <end position="146"/>
    </location>
</feature>
<feature type="region of interest" description="Disordered" evidence="2">
    <location>
        <begin position="629"/>
        <end position="681"/>
    </location>
</feature>
<dbReference type="Gene3D" id="2.30.29.30">
    <property type="entry name" value="Pleckstrin-homology domain (PH domain)/Phosphotyrosine-binding domain (PTB)"/>
    <property type="match status" value="1"/>
</dbReference>
<feature type="region of interest" description="Disordered" evidence="2">
    <location>
        <begin position="1056"/>
        <end position="1085"/>
    </location>
</feature>
<feature type="compositionally biased region" description="Acidic residues" evidence="2">
    <location>
        <begin position="633"/>
        <end position="655"/>
    </location>
</feature>
<feature type="compositionally biased region" description="Low complexity" evidence="2">
    <location>
        <begin position="1435"/>
        <end position="1450"/>
    </location>
</feature>
<feature type="region of interest" description="Disordered" evidence="2">
    <location>
        <begin position="728"/>
        <end position="747"/>
    </location>
</feature>
<dbReference type="Gene3D" id="1.10.840.10">
    <property type="entry name" value="Ras guanine-nucleotide exchange factors catalytic domain"/>
    <property type="match status" value="1"/>
</dbReference>
<feature type="domain" description="Rho-GAP" evidence="3">
    <location>
        <begin position="2223"/>
        <end position="2420"/>
    </location>
</feature>
<evidence type="ECO:0000313" key="4">
    <source>
        <dbReference type="EMBL" id="PPQ71599.1"/>
    </source>
</evidence>
<dbReference type="Gene3D" id="1.10.555.10">
    <property type="entry name" value="Rho GTPase activation protein"/>
    <property type="match status" value="1"/>
</dbReference>
<evidence type="ECO:0000313" key="5">
    <source>
        <dbReference type="Proteomes" id="UP000284842"/>
    </source>
</evidence>
<dbReference type="Pfam" id="PF00620">
    <property type="entry name" value="RhoGAP"/>
    <property type="match status" value="1"/>
</dbReference>
<dbReference type="GO" id="GO:0005737">
    <property type="term" value="C:cytoplasm"/>
    <property type="evidence" value="ECO:0007669"/>
    <property type="project" value="TreeGrafter"/>
</dbReference>
<feature type="compositionally biased region" description="Polar residues" evidence="2">
    <location>
        <begin position="444"/>
        <end position="464"/>
    </location>
</feature>
<organism evidence="4 5">
    <name type="scientific">Panaeolus cyanescens</name>
    <dbReference type="NCBI Taxonomy" id="181874"/>
    <lineage>
        <taxon>Eukaryota</taxon>
        <taxon>Fungi</taxon>
        <taxon>Dikarya</taxon>
        <taxon>Basidiomycota</taxon>
        <taxon>Agaricomycotina</taxon>
        <taxon>Agaricomycetes</taxon>
        <taxon>Agaricomycetidae</taxon>
        <taxon>Agaricales</taxon>
        <taxon>Agaricineae</taxon>
        <taxon>Galeropsidaceae</taxon>
        <taxon>Panaeolus</taxon>
    </lineage>
</organism>
<feature type="compositionally biased region" description="Basic and acidic residues" evidence="2">
    <location>
        <begin position="812"/>
        <end position="843"/>
    </location>
</feature>
<feature type="region of interest" description="Disordered" evidence="2">
    <location>
        <begin position="1429"/>
        <end position="1496"/>
    </location>
</feature>
<dbReference type="CDD" id="cd00159">
    <property type="entry name" value="RhoGAP"/>
    <property type="match status" value="1"/>
</dbReference>
<feature type="region of interest" description="Disordered" evidence="2">
    <location>
        <begin position="897"/>
        <end position="917"/>
    </location>
</feature>
<dbReference type="GO" id="GO:0005096">
    <property type="term" value="F:GTPase activator activity"/>
    <property type="evidence" value="ECO:0007669"/>
    <property type="project" value="UniProtKB-KW"/>
</dbReference>
<dbReference type="InterPro" id="IPR011993">
    <property type="entry name" value="PH-like_dom_sf"/>
</dbReference>
<feature type="compositionally biased region" description="Polar residues" evidence="2">
    <location>
        <begin position="185"/>
        <end position="196"/>
    </location>
</feature>
<dbReference type="Proteomes" id="UP000284842">
    <property type="component" value="Unassembled WGS sequence"/>
</dbReference>
<gene>
    <name evidence="4" type="ORF">CVT24_006459</name>
</gene>
<feature type="compositionally biased region" description="Acidic residues" evidence="2">
    <location>
        <begin position="728"/>
        <end position="739"/>
    </location>
</feature>
<sequence>MPPRRAQQQQQQQQALQQFPVPHNLSIPSPSDTLSPPAISPNHAQQPRSASPSSGFTNFLSKPSKWFSRSASASKVPTSVYSDARPSMSSTIGGGPPGNANPGNVVGGRKHKISRPTDPRPILDGYAGAAGSRSVLDLSSRTQNSVEIGRFQHAPSTPSSPNNHFNPHQPHPYPHPPASPGSAHTANPQYAAQLQQSPRSRPPIPSPIHTSTSTSPYMHGNPSGGLGDLRNMSRKPWSRSADDLSKMKAQPHFSPVQASFMQDKIAEYRGRSNSSASGAALTSSPTNASPGPAFQRVVGAPPGNIPPNANGNGNVQVHPFPSLGTTPPGPSTFSSASNPHQQRSATLPSVSVSAPGPSIPHGLNTSTSSSTSGSGVTSPSESSLNTSLSASSKNTSPTHNHTRSHSFTPKLPSKLNTPRYPQQLESPQRSGSGSSGIDPASAPGNLNQGPGQFVFAQQNPTLGGTPTRAAFGFGFGPAPNNSPSLAAANRQTTVLLPPPTIIEPGHTSPGPRSGRQQPQNMHLHQEHGDLEVDSKRASQIVFQSGFINRLVEIPPSLLGMLTHTLSGHGHGQSHSGAGHLSMNPNALNALSTHKGWKGYKVELKGPKLYFYKPPSDKATGIKELFPTGLVPPSEEEPDLEGVDEAGEGSGVDDGEGGGSVRARKASGNLSGMAGTGGRKKRAFWGRRQHPDLVLKKSANGEDSVVEKGTWEALAHETVFGASFGMLDGEEAGEETGDDVPEWKKEERRKERVRAYARFATSMLLALPELVGPAAFEAEFTRCCSYLVGGASDKSSSDDNEVSPPPNEGEEGSGDHEEAQAKVDDESKEKEEEKEGSQVKTRTEKDRMKSRVAWLVQCYLSFHLRPVDRTAWDAALDEILVDAVSDSELDASIVITEEPSRITESPEESEQPVPTPPIPASVNLPFNLRDVLNVGGLTRDVLMMLDPTAVARSLTIFHADVMVQESSRSTEASTASKPGNFGLQWLLNSGTSPNQYAETDDTINDSATVAPTSAFPVPFFGSDDRPHWLTKLVLLQIFGAADNGYAQQMQLQMQMSMQTSPNGRRRSEDRGHHHPPIPHQTSRTHTRSELISVWARIAEQCRVAGDECTFRAICAALCSRPVARLDKAWKRVDSRTWSVVQGWVAALGGESDSEREMKEGDMQEEGEGHGKHDNGTTVSSKAGPATPWGGDIPGRLQELFARAKKTDSGDVSTMISVEPLAQAKGLFDQFRRTFERCSVAAKEVVGLAQEREDIKVLTAFWREVVQDETASGMGSLSVKFQRIDQFMSLSLAAEPRRKGLFEPYFWSRTASSNTSPTSSSQTSAIQTSLLPLLFPEPLPTVTLIERSKLVRGRIDSDASADLQYLRSLDAQLRQEAAAFGKNGQQSQLHRFGDNMVQAQDFTRRAIMGQGGTVISVHDGDLLLVVQSGGFESAPNSRPNSKVVSRPPSSSVDQHGNLIGGSGERPSMNRTPSIRAKPSSSHTLDRKTSMARRSSLPSVSHLNRQNFVTSEPSSEPPLRVVVQAGTLNRLVDILVHGLESITVSVADDNGEISLREGMMRELVVDRVEFARVWWNVFRSFVTPLVFFELLRKIFITSQPSGSSPSVDDYQQSVSKRTEVLWTIKEWLTFGGGAQDVLDDAQLYNAIQTFLENPADHHIFQSPNSGTPSVQQAWESLLDTRRQVQQTFVAQTMRPTISRGVHQQQRLRGARASRNVGAREPPDLDRMDPEDFVENLDGMACAAFSNVTEEDLYITADLMEVQTSDRTGWFLSRDPVSTEELAEIQTIYSVIQEIEPSSLISELSQDALYRLLPPGVRSCIRAYSIIRKWLISKIVAPRLGLRARQARIELLIQAIEVARLRNSETPSNSQQTMDQPVESRMHHRAWQSVAMSRGSACDSLASLIQRPYVRTTTSRDCLTVDMGWLLERMLEVIAGPDVMEASVQEGQSRINFDKRRYICNIVSKASILPSARKNPQSEEGNRRGFERLNNIEKEVLNLQFDHRGIKDEAAREAANPGMNGASSSKKTIRPFSKIVALQVEKNRRDKNLRTRLQREKQQEQAKSEHKNEILNKAMRPRKPLSNIQKQHRNKKSVSAFLNFMRPISSAFGADISQPLAMKRTPAELDFPTNTKPSLVLSVLDAQVAQFINNERSYTFQLDTEDGGHYLLQAINKREMFKWLDNISRVTKMAAKRRLTYLGNSPTPQISDHIHHHPITASRDPKAVFGVELEYLLRRETGAESADSVPQGTVPIIIEQCLNEIETRGLNEVGIYRIAGAATEINALKDAYNRGESPLRPTTDIHAICDLVKSWFRVLPEPVFPPASYREVMDAMRLENLDERLSNIRRVVQSLPQANFDILRRVSEHLDRVTDFEEHNHMTAEALAIVFSPNLLRAPQNDFVLILNNMGLSHKLVKALITHFHVIFDESDPEADAHSDEDLESPILEEDEEENAEFDSNHDIYHENHDESTSNDGNPHYDTPR</sequence>
<dbReference type="InterPro" id="IPR023578">
    <property type="entry name" value="Ras_GEF_dom_sf"/>
</dbReference>
<dbReference type="SMART" id="SM00324">
    <property type="entry name" value="RhoGAP"/>
    <property type="match status" value="1"/>
</dbReference>
<reference evidence="4 5" key="1">
    <citation type="journal article" date="2018" name="Evol. Lett.">
        <title>Horizontal gene cluster transfer increased hallucinogenic mushroom diversity.</title>
        <authorList>
            <person name="Reynolds H.T."/>
            <person name="Vijayakumar V."/>
            <person name="Gluck-Thaler E."/>
            <person name="Korotkin H.B."/>
            <person name="Matheny P.B."/>
            <person name="Slot J.C."/>
        </authorList>
    </citation>
    <scope>NUCLEOTIDE SEQUENCE [LARGE SCALE GENOMIC DNA]</scope>
    <source>
        <strain evidence="4 5">2629</strain>
    </source>
</reference>
<feature type="region of interest" description="Disordered" evidence="2">
    <location>
        <begin position="1698"/>
        <end position="1725"/>
    </location>
</feature>
<dbReference type="SUPFAM" id="SSF48366">
    <property type="entry name" value="Ras GEF"/>
    <property type="match status" value="2"/>
</dbReference>
<dbReference type="InterPro" id="IPR008936">
    <property type="entry name" value="Rho_GTPase_activation_prot"/>
</dbReference>
<dbReference type="PANTHER" id="PTHR23176">
    <property type="entry name" value="RHO/RAC/CDC GTPASE-ACTIVATING PROTEIN"/>
    <property type="match status" value="1"/>
</dbReference>
<evidence type="ECO:0000256" key="2">
    <source>
        <dbReference type="SAM" id="MobiDB-lite"/>
    </source>
</evidence>
<feature type="compositionally biased region" description="Polar residues" evidence="2">
    <location>
        <begin position="414"/>
        <end position="432"/>
    </location>
</feature>
<feature type="region of interest" description="Disordered" evidence="2">
    <location>
        <begin position="2042"/>
        <end position="2062"/>
    </location>
</feature>